<evidence type="ECO:0000256" key="1">
    <source>
        <dbReference type="SAM" id="Phobius"/>
    </source>
</evidence>
<evidence type="ECO:0000313" key="3">
    <source>
        <dbReference type="Proteomes" id="UP000244924"/>
    </source>
</evidence>
<keyword evidence="3" id="KW-1185">Reference proteome</keyword>
<feature type="transmembrane region" description="Helical" evidence="1">
    <location>
        <begin position="123"/>
        <end position="140"/>
    </location>
</feature>
<dbReference type="AlphaFoldDB" id="A0A2R8B525"/>
<gene>
    <name evidence="2" type="ORF">DEA8626_01247</name>
</gene>
<keyword evidence="1" id="KW-0472">Membrane</keyword>
<name>A0A2R8B525_9RHOB</name>
<dbReference type="InterPro" id="IPR021125">
    <property type="entry name" value="DUF2127"/>
</dbReference>
<dbReference type="EMBL" id="OMOQ01000001">
    <property type="protein sequence ID" value="SPH17721.1"/>
    <property type="molecule type" value="Genomic_DNA"/>
</dbReference>
<organism evidence="2 3">
    <name type="scientific">Albidovulum aquaemixtae</name>
    <dbReference type="NCBI Taxonomy" id="1542388"/>
    <lineage>
        <taxon>Bacteria</taxon>
        <taxon>Pseudomonadati</taxon>
        <taxon>Pseudomonadota</taxon>
        <taxon>Alphaproteobacteria</taxon>
        <taxon>Rhodobacterales</taxon>
        <taxon>Paracoccaceae</taxon>
        <taxon>Albidovulum</taxon>
    </lineage>
</organism>
<protein>
    <recommendedName>
        <fullName evidence="4">DUF2127 domain-containing protein</fullName>
    </recommendedName>
</protein>
<feature type="transmembrane region" description="Helical" evidence="1">
    <location>
        <begin position="99"/>
        <end position="117"/>
    </location>
</feature>
<evidence type="ECO:0000313" key="2">
    <source>
        <dbReference type="EMBL" id="SPH17721.1"/>
    </source>
</evidence>
<sequence length="152" mass="16965">MHQVFELSIAAKALFALVETLSGIGVFLVRAEWVQTLARWLTASELNEDPADALARWTLHLAEGFSVSTQHFWALYLFSHGAVKLLALGALVSGARWGYPLSIVVLCGFIALQMHRFVLTHSVLMLGLTVFDLAVIWLIWREYRSLPQTRGG</sequence>
<dbReference type="Pfam" id="PF09900">
    <property type="entry name" value="DUF2127"/>
    <property type="match status" value="1"/>
</dbReference>
<proteinExistence type="predicted"/>
<keyword evidence="1" id="KW-1133">Transmembrane helix</keyword>
<feature type="transmembrane region" description="Helical" evidence="1">
    <location>
        <begin position="12"/>
        <end position="31"/>
    </location>
</feature>
<reference evidence="2 3" key="1">
    <citation type="submission" date="2018-03" db="EMBL/GenBank/DDBJ databases">
        <authorList>
            <person name="Keele B.F."/>
        </authorList>
    </citation>
    <scope>NUCLEOTIDE SEQUENCE [LARGE SCALE GENOMIC DNA]</scope>
    <source>
        <strain evidence="2 3">CECT 8626</strain>
    </source>
</reference>
<feature type="transmembrane region" description="Helical" evidence="1">
    <location>
        <begin position="73"/>
        <end position="92"/>
    </location>
</feature>
<keyword evidence="1" id="KW-0812">Transmembrane</keyword>
<accession>A0A2R8B525</accession>
<evidence type="ECO:0008006" key="4">
    <source>
        <dbReference type="Google" id="ProtNLM"/>
    </source>
</evidence>
<dbReference type="Proteomes" id="UP000244924">
    <property type="component" value="Unassembled WGS sequence"/>
</dbReference>